<dbReference type="EMBL" id="CP133720">
    <property type="protein sequence ID" value="WMW82567.1"/>
    <property type="molecule type" value="Genomic_DNA"/>
</dbReference>
<evidence type="ECO:0000256" key="10">
    <source>
        <dbReference type="ARBA" id="ARBA00047481"/>
    </source>
</evidence>
<keyword evidence="8 11" id="KW-0663">Pyridoxal phosphate</keyword>
<comment type="similarity">
    <text evidence="3 11">Belongs to the class-II pyridoxal-phosphate-dependent aminotransferase family. Histidinol-phosphate aminotransferase subfamily.</text>
</comment>
<evidence type="ECO:0000313" key="13">
    <source>
        <dbReference type="EMBL" id="WMW82567.1"/>
    </source>
</evidence>
<evidence type="ECO:0000256" key="11">
    <source>
        <dbReference type="HAMAP-Rule" id="MF_01023"/>
    </source>
</evidence>
<gene>
    <name evidence="11 13" type="primary">hisC</name>
    <name evidence="13" type="ORF">RF679_16695</name>
</gene>
<keyword evidence="6 11" id="KW-0028">Amino-acid biosynthesis</keyword>
<keyword evidence="5 11" id="KW-0032">Aminotransferase</keyword>
<evidence type="ECO:0000259" key="12">
    <source>
        <dbReference type="Pfam" id="PF00155"/>
    </source>
</evidence>
<dbReference type="InterPro" id="IPR015422">
    <property type="entry name" value="PyrdxlP-dep_Trfase_small"/>
</dbReference>
<feature type="modified residue" description="N6-(pyridoxal phosphate)lysine" evidence="11">
    <location>
        <position position="227"/>
    </location>
</feature>
<comment type="catalytic activity">
    <reaction evidence="10 11">
        <text>L-histidinol phosphate + 2-oxoglutarate = 3-(imidazol-4-yl)-2-oxopropyl phosphate + L-glutamate</text>
        <dbReference type="Rhea" id="RHEA:23744"/>
        <dbReference type="ChEBI" id="CHEBI:16810"/>
        <dbReference type="ChEBI" id="CHEBI:29985"/>
        <dbReference type="ChEBI" id="CHEBI:57766"/>
        <dbReference type="ChEBI" id="CHEBI:57980"/>
        <dbReference type="EC" id="2.6.1.9"/>
    </reaction>
</comment>
<dbReference type="InterPro" id="IPR004839">
    <property type="entry name" value="Aminotransferase_I/II_large"/>
</dbReference>
<evidence type="ECO:0000256" key="2">
    <source>
        <dbReference type="ARBA" id="ARBA00005011"/>
    </source>
</evidence>
<evidence type="ECO:0000313" key="14">
    <source>
        <dbReference type="Proteomes" id="UP001181355"/>
    </source>
</evidence>
<dbReference type="RefSeq" id="WP_309484038.1">
    <property type="nucleotide sequence ID" value="NZ_CP133720.1"/>
</dbReference>
<evidence type="ECO:0000256" key="3">
    <source>
        <dbReference type="ARBA" id="ARBA00007970"/>
    </source>
</evidence>
<feature type="domain" description="Aminotransferase class I/classII large" evidence="12">
    <location>
        <begin position="36"/>
        <end position="372"/>
    </location>
</feature>
<keyword evidence="9 11" id="KW-0368">Histidine biosynthesis</keyword>
<proteinExistence type="inferred from homology"/>
<dbReference type="Gene3D" id="3.40.640.10">
    <property type="entry name" value="Type I PLP-dependent aspartate aminotransferase-like (Major domain)"/>
    <property type="match status" value="1"/>
</dbReference>
<dbReference type="PANTHER" id="PTHR42885">
    <property type="entry name" value="HISTIDINOL-PHOSPHATE AMINOTRANSFERASE-RELATED"/>
    <property type="match status" value="1"/>
</dbReference>
<dbReference type="NCBIfam" id="TIGR01141">
    <property type="entry name" value="hisC"/>
    <property type="match status" value="1"/>
</dbReference>
<dbReference type="HAMAP" id="MF_01023">
    <property type="entry name" value="HisC_aminotrans_2"/>
    <property type="match status" value="1"/>
</dbReference>
<evidence type="ECO:0000256" key="6">
    <source>
        <dbReference type="ARBA" id="ARBA00022605"/>
    </source>
</evidence>
<comment type="pathway">
    <text evidence="2 11">Amino-acid biosynthesis; L-histidine biosynthesis; L-histidine from 5-phospho-alpha-D-ribose 1-diphosphate: step 7/9.</text>
</comment>
<evidence type="ECO:0000256" key="8">
    <source>
        <dbReference type="ARBA" id="ARBA00022898"/>
    </source>
</evidence>
<dbReference type="PANTHER" id="PTHR42885:SF2">
    <property type="entry name" value="HISTIDINOL-PHOSPHATE AMINOTRANSFERASE"/>
    <property type="match status" value="1"/>
</dbReference>
<comment type="subunit">
    <text evidence="4 11">Homodimer.</text>
</comment>
<dbReference type="Pfam" id="PF00155">
    <property type="entry name" value="Aminotran_1_2"/>
    <property type="match status" value="1"/>
</dbReference>
<dbReference type="EC" id="2.6.1.9" evidence="11"/>
<evidence type="ECO:0000256" key="4">
    <source>
        <dbReference type="ARBA" id="ARBA00011738"/>
    </source>
</evidence>
<keyword evidence="7 11" id="KW-0808">Transferase</keyword>
<keyword evidence="14" id="KW-1185">Reference proteome</keyword>
<dbReference type="InterPro" id="IPR005861">
    <property type="entry name" value="HisP_aminotrans"/>
</dbReference>
<accession>A0ABY9RMX7</accession>
<dbReference type="CDD" id="cd00609">
    <property type="entry name" value="AAT_like"/>
    <property type="match status" value="1"/>
</dbReference>
<dbReference type="SUPFAM" id="SSF53383">
    <property type="entry name" value="PLP-dependent transferases"/>
    <property type="match status" value="1"/>
</dbReference>
<organism evidence="13 14">
    <name type="scientific">Undibacterium cyanobacteriorum</name>
    <dbReference type="NCBI Taxonomy" id="3073561"/>
    <lineage>
        <taxon>Bacteria</taxon>
        <taxon>Pseudomonadati</taxon>
        <taxon>Pseudomonadota</taxon>
        <taxon>Betaproteobacteria</taxon>
        <taxon>Burkholderiales</taxon>
        <taxon>Oxalobacteraceae</taxon>
        <taxon>Undibacterium</taxon>
    </lineage>
</organism>
<dbReference type="Gene3D" id="3.90.1150.10">
    <property type="entry name" value="Aspartate Aminotransferase, domain 1"/>
    <property type="match status" value="1"/>
</dbReference>
<evidence type="ECO:0000256" key="7">
    <source>
        <dbReference type="ARBA" id="ARBA00022679"/>
    </source>
</evidence>
<dbReference type="InterPro" id="IPR015424">
    <property type="entry name" value="PyrdxlP-dep_Trfase"/>
</dbReference>
<evidence type="ECO:0000256" key="5">
    <source>
        <dbReference type="ARBA" id="ARBA00022576"/>
    </source>
</evidence>
<name>A0ABY9RMX7_9BURK</name>
<dbReference type="GO" id="GO:0004400">
    <property type="term" value="F:histidinol-phosphate transaminase activity"/>
    <property type="evidence" value="ECO:0007669"/>
    <property type="project" value="UniProtKB-EC"/>
</dbReference>
<protein>
    <recommendedName>
        <fullName evidence="11">Histidinol-phosphate aminotransferase</fullName>
        <ecNumber evidence="11">2.6.1.9</ecNumber>
    </recommendedName>
    <alternativeName>
        <fullName evidence="11">Imidazole acetol-phosphate transaminase</fullName>
    </alternativeName>
</protein>
<evidence type="ECO:0000256" key="9">
    <source>
        <dbReference type="ARBA" id="ARBA00023102"/>
    </source>
</evidence>
<dbReference type="InterPro" id="IPR015421">
    <property type="entry name" value="PyrdxlP-dep_Trfase_major"/>
</dbReference>
<evidence type="ECO:0000256" key="1">
    <source>
        <dbReference type="ARBA" id="ARBA00001933"/>
    </source>
</evidence>
<dbReference type="Proteomes" id="UP001181355">
    <property type="component" value="Chromosome"/>
</dbReference>
<sequence length="379" mass="41013">MSTSNSQLVAKLIQNTIRDEVQALSAYHVPDASGYLKLDAMENPYRLPPELQQSLAQRLTQIDLNRYPVPSYSALKAALSHHYGVPQGYPLVLGNGSDELITLLSVACAKPGAKVLAPVPSFVMYAMSAKLAGLDFVGVPLNTDLSLDTPAMLDAIAAHQPAITYLAYPNNPTGTKFSEDEMETIIRAVGETGIVVVDEAYQPFAQSSFMPRLAEFPNMVVMRTVSKLGLAGVRLGYMAAAPALLEQFEKVRPPYNINVLTEAAVLCVLEHAEVFEQQAADLRGQREHLSSQLAALPGVSVFPSAANFVLTKFENPEGNCGSEQSFADQVFTKLAARKILVKNVGKMHALLKDCLRITVSTAEENAILLNALKEILRGS</sequence>
<comment type="cofactor">
    <cofactor evidence="1 11">
        <name>pyridoxal 5'-phosphate</name>
        <dbReference type="ChEBI" id="CHEBI:597326"/>
    </cofactor>
</comment>
<reference evidence="13" key="1">
    <citation type="submission" date="2023-09" db="EMBL/GenBank/DDBJ databases">
        <title>Undibacterium sp. 20NA77.5 isolated from freshwater.</title>
        <authorList>
            <person name="Le V."/>
            <person name="Ko S.-R."/>
            <person name="Ahn C.-Y."/>
            <person name="Oh H.-M."/>
        </authorList>
    </citation>
    <scope>NUCLEOTIDE SEQUENCE</scope>
    <source>
        <strain evidence="13">20NA77.5</strain>
    </source>
</reference>